<dbReference type="PANTHER" id="PTHR30625:SF18">
    <property type="entry name" value="TONB2 ENERGY TRANSDUCTION SYSTEM INNER MEMBRANE COMPONENT EXBB"/>
    <property type="match status" value="1"/>
</dbReference>
<evidence type="ECO:0000256" key="4">
    <source>
        <dbReference type="ARBA" id="ARBA00022989"/>
    </source>
</evidence>
<evidence type="ECO:0000256" key="1">
    <source>
        <dbReference type="ARBA" id="ARBA00004651"/>
    </source>
</evidence>
<keyword evidence="5 7" id="KW-0472">Membrane</keyword>
<proteinExistence type="inferred from homology"/>
<dbReference type="OrthoDB" id="4045at2"/>
<dbReference type="PANTHER" id="PTHR30625">
    <property type="entry name" value="PROTEIN TOLQ"/>
    <property type="match status" value="1"/>
</dbReference>
<evidence type="ECO:0000259" key="8">
    <source>
        <dbReference type="Pfam" id="PF01618"/>
    </source>
</evidence>
<feature type="transmembrane region" description="Helical" evidence="7">
    <location>
        <begin position="86"/>
        <end position="107"/>
    </location>
</feature>
<dbReference type="InterPro" id="IPR002898">
    <property type="entry name" value="MotA_ExbB_proton_chnl"/>
</dbReference>
<dbReference type="RefSeq" id="WP_121876884.1">
    <property type="nucleotide sequence ID" value="NZ_REFJ01000003.1"/>
</dbReference>
<evidence type="ECO:0000256" key="6">
    <source>
        <dbReference type="RuleBase" id="RU004057"/>
    </source>
</evidence>
<gene>
    <name evidence="9" type="ORF">DFR27_1569</name>
</gene>
<keyword evidence="6" id="KW-0813">Transport</keyword>
<evidence type="ECO:0000256" key="7">
    <source>
        <dbReference type="SAM" id="Phobius"/>
    </source>
</evidence>
<feature type="transmembrane region" description="Helical" evidence="7">
    <location>
        <begin position="127"/>
        <end position="147"/>
    </location>
</feature>
<dbReference type="Pfam" id="PF01618">
    <property type="entry name" value="MotA_ExbB"/>
    <property type="match status" value="1"/>
</dbReference>
<evidence type="ECO:0000313" key="10">
    <source>
        <dbReference type="Proteomes" id="UP000267187"/>
    </source>
</evidence>
<dbReference type="EMBL" id="REFJ01000003">
    <property type="protein sequence ID" value="RMA80206.1"/>
    <property type="molecule type" value="Genomic_DNA"/>
</dbReference>
<dbReference type="AlphaFoldDB" id="A0A3M0A6H8"/>
<dbReference type="InterPro" id="IPR050790">
    <property type="entry name" value="ExbB/TolQ_transport"/>
</dbReference>
<keyword evidence="3 7" id="KW-0812">Transmembrane</keyword>
<feature type="domain" description="MotA/TolQ/ExbB proton channel" evidence="8">
    <location>
        <begin position="61"/>
        <end position="159"/>
    </location>
</feature>
<protein>
    <submittedName>
        <fullName evidence="9">Outer membrane transport energization protein ExbB</fullName>
    </submittedName>
</protein>
<accession>A0A3M0A6H8</accession>
<evidence type="ECO:0000313" key="9">
    <source>
        <dbReference type="EMBL" id="RMA80206.1"/>
    </source>
</evidence>
<dbReference type="Proteomes" id="UP000267187">
    <property type="component" value="Unassembled WGS sequence"/>
</dbReference>
<evidence type="ECO:0000256" key="2">
    <source>
        <dbReference type="ARBA" id="ARBA00022475"/>
    </source>
</evidence>
<dbReference type="GO" id="GO:0017038">
    <property type="term" value="P:protein import"/>
    <property type="evidence" value="ECO:0007669"/>
    <property type="project" value="TreeGrafter"/>
</dbReference>
<comment type="caution">
    <text evidence="9">The sequence shown here is derived from an EMBL/GenBank/DDBJ whole genome shotgun (WGS) entry which is preliminary data.</text>
</comment>
<comment type="subcellular location">
    <subcellularLocation>
        <location evidence="1">Cell membrane</location>
        <topology evidence="1">Multi-pass membrane protein</topology>
    </subcellularLocation>
    <subcellularLocation>
        <location evidence="6">Membrane</location>
        <topology evidence="6">Multi-pass membrane protein</topology>
    </subcellularLocation>
</comment>
<organism evidence="9 10">
    <name type="scientific">Umboniibacter marinipuniceus</name>
    <dbReference type="NCBI Taxonomy" id="569599"/>
    <lineage>
        <taxon>Bacteria</taxon>
        <taxon>Pseudomonadati</taxon>
        <taxon>Pseudomonadota</taxon>
        <taxon>Gammaproteobacteria</taxon>
        <taxon>Cellvibrionales</taxon>
        <taxon>Cellvibrionaceae</taxon>
        <taxon>Umboniibacter</taxon>
    </lineage>
</organism>
<name>A0A3M0A6H8_9GAMM</name>
<feature type="transmembrane region" description="Helical" evidence="7">
    <location>
        <begin position="20"/>
        <end position="42"/>
    </location>
</feature>
<evidence type="ECO:0000256" key="5">
    <source>
        <dbReference type="ARBA" id="ARBA00023136"/>
    </source>
</evidence>
<reference evidence="9 10" key="1">
    <citation type="submission" date="2018-10" db="EMBL/GenBank/DDBJ databases">
        <title>Genomic Encyclopedia of Type Strains, Phase IV (KMG-IV): sequencing the most valuable type-strain genomes for metagenomic binning, comparative biology and taxonomic classification.</title>
        <authorList>
            <person name="Goeker M."/>
        </authorList>
    </citation>
    <scope>NUCLEOTIDE SEQUENCE [LARGE SCALE GENOMIC DNA]</scope>
    <source>
        <strain evidence="9 10">DSM 25080</strain>
    </source>
</reference>
<keyword evidence="2" id="KW-1003">Cell membrane</keyword>
<evidence type="ECO:0000256" key="3">
    <source>
        <dbReference type="ARBA" id="ARBA00022692"/>
    </source>
</evidence>
<sequence>MFWLQMQMEALGGFIDKGGPMLLALGVLVFILWTLVFERIWYFQTGVKKDIKAAVDAWEERAERTSWAAHQVREMLISRARQRIEALLPMVATLVALAPLLGLLGTVTGMIEVFHVLAVTGGVAKATLPTMSGMVIAISGLFAKTYLEQKAEVTSKMLEDHLTMDH</sequence>
<keyword evidence="6" id="KW-0653">Protein transport</keyword>
<keyword evidence="10" id="KW-1185">Reference proteome</keyword>
<dbReference type="GO" id="GO:0005886">
    <property type="term" value="C:plasma membrane"/>
    <property type="evidence" value="ECO:0007669"/>
    <property type="project" value="UniProtKB-SubCell"/>
</dbReference>
<comment type="similarity">
    <text evidence="6">Belongs to the exbB/tolQ family.</text>
</comment>
<keyword evidence="4 7" id="KW-1133">Transmembrane helix</keyword>